<proteinExistence type="predicted"/>
<gene>
    <name evidence="1" type="ORF">C8A05DRAFT_19145</name>
</gene>
<sequence>MAHQASNIPWNVLASNLHWSELKHPGHGDLHLRFKPDQGKKLHYFVEAFIRNIREHSYTARKQYPEHYNPPLPEEVILDDAVVCKITPTVRRWRAQRKHPGFCRCGSGILRSEETEHKCECPIPIPPEERTAAAFYRRYEPNRCYMFFETNGKAFYNLEIVKTLLLYGEMDTIFRVCAYPGVDLRTWWSMYQCYCENPDAGWDSLCRTALLPYIALNVISCFPETWDSASGKTNEKDYRRMRIYQYMLKHCTKSGMTTEVATHPHRQFFGIADGQFKRYGTEFRGPGLHIPYPYGLMPLEAFLNWDQVVESKPAPADIPQVQWILHSKGLPMELVLEIMAFAGYAPRGRLQVPHDPFHPENREELAKYLRFCWEVLVRCDMMAVALGMAIPWRDLVSNTLVQLLSCVPRRWYTIPDDVDHPESYVFL</sequence>
<comment type="caution">
    <text evidence="1">The sequence shown here is derived from an EMBL/GenBank/DDBJ whole genome shotgun (WGS) entry which is preliminary data.</text>
</comment>
<keyword evidence="2" id="KW-1185">Reference proteome</keyword>
<reference evidence="1" key="1">
    <citation type="journal article" date="2023" name="Mol. Phylogenet. Evol.">
        <title>Genome-scale phylogeny and comparative genomics of the fungal order Sordariales.</title>
        <authorList>
            <person name="Hensen N."/>
            <person name="Bonometti L."/>
            <person name="Westerberg I."/>
            <person name="Brannstrom I.O."/>
            <person name="Guillou S."/>
            <person name="Cros-Aarteil S."/>
            <person name="Calhoun S."/>
            <person name="Haridas S."/>
            <person name="Kuo A."/>
            <person name="Mondo S."/>
            <person name="Pangilinan J."/>
            <person name="Riley R."/>
            <person name="LaButti K."/>
            <person name="Andreopoulos B."/>
            <person name="Lipzen A."/>
            <person name="Chen C."/>
            <person name="Yan M."/>
            <person name="Daum C."/>
            <person name="Ng V."/>
            <person name="Clum A."/>
            <person name="Steindorff A."/>
            <person name="Ohm R.A."/>
            <person name="Martin F."/>
            <person name="Silar P."/>
            <person name="Natvig D.O."/>
            <person name="Lalanne C."/>
            <person name="Gautier V."/>
            <person name="Ament-Velasquez S.L."/>
            <person name="Kruys A."/>
            <person name="Hutchinson M.I."/>
            <person name="Powell A.J."/>
            <person name="Barry K."/>
            <person name="Miller A.N."/>
            <person name="Grigoriev I.V."/>
            <person name="Debuchy R."/>
            <person name="Gladieux P."/>
            <person name="Hiltunen Thoren M."/>
            <person name="Johannesson H."/>
        </authorList>
    </citation>
    <scope>NUCLEOTIDE SEQUENCE</scope>
    <source>
        <strain evidence="1">CBS 103.79</strain>
    </source>
</reference>
<accession>A0AAN6MDC6</accession>
<dbReference type="Proteomes" id="UP001303889">
    <property type="component" value="Unassembled WGS sequence"/>
</dbReference>
<reference evidence="1" key="2">
    <citation type="submission" date="2023-05" db="EMBL/GenBank/DDBJ databases">
        <authorList>
            <consortium name="Lawrence Berkeley National Laboratory"/>
            <person name="Steindorff A."/>
            <person name="Hensen N."/>
            <person name="Bonometti L."/>
            <person name="Westerberg I."/>
            <person name="Brannstrom I.O."/>
            <person name="Guillou S."/>
            <person name="Cros-Aarteil S."/>
            <person name="Calhoun S."/>
            <person name="Haridas S."/>
            <person name="Kuo A."/>
            <person name="Mondo S."/>
            <person name="Pangilinan J."/>
            <person name="Riley R."/>
            <person name="Labutti K."/>
            <person name="Andreopoulos B."/>
            <person name="Lipzen A."/>
            <person name="Chen C."/>
            <person name="Yanf M."/>
            <person name="Daum C."/>
            <person name="Ng V."/>
            <person name="Clum A."/>
            <person name="Ohm R."/>
            <person name="Martin F."/>
            <person name="Silar P."/>
            <person name="Natvig D."/>
            <person name="Lalanne C."/>
            <person name="Gautier V."/>
            <person name="Ament-Velasquez S.L."/>
            <person name="Kruys A."/>
            <person name="Hutchinson M.I."/>
            <person name="Powell A.J."/>
            <person name="Barry K."/>
            <person name="Miller A.N."/>
            <person name="Grigoriev I.V."/>
            <person name="Debuchy R."/>
            <person name="Gladieux P."/>
            <person name="Thoren M.H."/>
            <person name="Johannesson H."/>
        </authorList>
    </citation>
    <scope>NUCLEOTIDE SEQUENCE</scope>
    <source>
        <strain evidence="1">CBS 103.79</strain>
    </source>
</reference>
<dbReference type="AlphaFoldDB" id="A0AAN6MDC6"/>
<evidence type="ECO:0000313" key="2">
    <source>
        <dbReference type="Proteomes" id="UP001303889"/>
    </source>
</evidence>
<organism evidence="1 2">
    <name type="scientific">Staphylotrichum tortipilum</name>
    <dbReference type="NCBI Taxonomy" id="2831512"/>
    <lineage>
        <taxon>Eukaryota</taxon>
        <taxon>Fungi</taxon>
        <taxon>Dikarya</taxon>
        <taxon>Ascomycota</taxon>
        <taxon>Pezizomycotina</taxon>
        <taxon>Sordariomycetes</taxon>
        <taxon>Sordariomycetidae</taxon>
        <taxon>Sordariales</taxon>
        <taxon>Chaetomiaceae</taxon>
        <taxon>Staphylotrichum</taxon>
    </lineage>
</organism>
<evidence type="ECO:0000313" key="1">
    <source>
        <dbReference type="EMBL" id="KAK3898227.1"/>
    </source>
</evidence>
<dbReference type="EMBL" id="MU855975">
    <property type="protein sequence ID" value="KAK3898227.1"/>
    <property type="molecule type" value="Genomic_DNA"/>
</dbReference>
<name>A0AAN6MDC6_9PEZI</name>
<protein>
    <submittedName>
        <fullName evidence="1">Uncharacterized protein</fullName>
    </submittedName>
</protein>